<keyword evidence="6" id="KW-1185">Reference proteome</keyword>
<dbReference type="Proteomes" id="UP001150266">
    <property type="component" value="Unassembled WGS sequence"/>
</dbReference>
<name>A0A9W9DR12_9AGAR</name>
<keyword evidence="1 2" id="KW-0539">Nucleus</keyword>
<dbReference type="Gene3D" id="1.10.10.60">
    <property type="entry name" value="Homeodomain-like"/>
    <property type="match status" value="1"/>
</dbReference>
<dbReference type="GO" id="GO:0005634">
    <property type="term" value="C:nucleus"/>
    <property type="evidence" value="ECO:0007669"/>
    <property type="project" value="UniProtKB-SubCell"/>
</dbReference>
<dbReference type="InterPro" id="IPR009057">
    <property type="entry name" value="Homeodomain-like_sf"/>
</dbReference>
<reference evidence="5" key="1">
    <citation type="submission" date="2022-08" db="EMBL/GenBank/DDBJ databases">
        <title>A Global Phylogenomic Analysis of the Shiitake Genus Lentinula.</title>
        <authorList>
            <consortium name="DOE Joint Genome Institute"/>
            <person name="Sierra-Patev S."/>
            <person name="Min B."/>
            <person name="Naranjo-Ortiz M."/>
            <person name="Looney B."/>
            <person name="Konkel Z."/>
            <person name="Slot J.C."/>
            <person name="Sakamoto Y."/>
            <person name="Steenwyk J.L."/>
            <person name="Rokas A."/>
            <person name="Carro J."/>
            <person name="Camarero S."/>
            <person name="Ferreira P."/>
            <person name="Molpeceres G."/>
            <person name="Ruiz-Duenas F.J."/>
            <person name="Serrano A."/>
            <person name="Henrissat B."/>
            <person name="Drula E."/>
            <person name="Hughes K.W."/>
            <person name="Mata J.L."/>
            <person name="Ishikawa N.K."/>
            <person name="Vargas-Isla R."/>
            <person name="Ushijima S."/>
            <person name="Smith C.A."/>
            <person name="Ahrendt S."/>
            <person name="Andreopoulos W."/>
            <person name="He G."/>
            <person name="Labutti K."/>
            <person name="Lipzen A."/>
            <person name="Ng V."/>
            <person name="Riley R."/>
            <person name="Sandor L."/>
            <person name="Barry K."/>
            <person name="Martinez A.T."/>
            <person name="Xiao Y."/>
            <person name="Gibbons J.G."/>
            <person name="Terashima K."/>
            <person name="Grigoriev I.V."/>
            <person name="Hibbett D.S."/>
        </authorList>
    </citation>
    <scope>NUCLEOTIDE SEQUENCE</scope>
    <source>
        <strain evidence="5">JLM2183</strain>
    </source>
</reference>
<feature type="region of interest" description="Disordered" evidence="3">
    <location>
        <begin position="122"/>
        <end position="176"/>
    </location>
</feature>
<feature type="compositionally biased region" description="Polar residues" evidence="3">
    <location>
        <begin position="154"/>
        <end position="166"/>
    </location>
</feature>
<feature type="compositionally biased region" description="Basic and acidic residues" evidence="3">
    <location>
        <begin position="89"/>
        <end position="107"/>
    </location>
</feature>
<keyword evidence="1 2" id="KW-0371">Homeobox</keyword>
<evidence type="ECO:0000256" key="3">
    <source>
        <dbReference type="SAM" id="MobiDB-lite"/>
    </source>
</evidence>
<feature type="DNA-binding region" description="Homeobox" evidence="1">
    <location>
        <begin position="8"/>
        <end position="68"/>
    </location>
</feature>
<proteinExistence type="predicted"/>
<sequence>MAQEHSQNRDRRRVTTDEQLEMLNQLFDRASGYPSSKEYVELGKLSGLAHKYILNWFSRKRYPKKRKRCSTGSETDDCRSSSPMSVKTEIPKDLPLEPQPKKVKVDQKLDKDAIALLKTEIAEATIPPSPQPASINPHTSSSDRPSTKDVHSSPVATTEIKNPPQSHTRDPPVYSSPLDTDKFILCQPAMTCAQQPVLPTIPNALTAPLASHSDFPLHENSQHYSRNLSVALHQVQQVYHALLASASTLSGNTQTQIAAQYQPQLQPYVFSQPQPFMQPNSTIHNQPGYSQQLLHASIPAVSSFEIQSELPRSNNEIKQESIFPPQGFQIHSPDNVASGRVAPAPAPLCSSHTFADPYTSMSLQSHVVPSALQPSQPEYDPSLFPTSAQFASVTDNSHRFQHQSYFEALDSGMTPLQHLHVLEPFLNANSATRCFPFSTIDTFDAEDIRNLLLPQNTDEVVGHLLNERLVEEDPFQASMGLVWMQRVGLIQ</sequence>
<organism evidence="5 6">
    <name type="scientific">Lentinula aciculospora</name>
    <dbReference type="NCBI Taxonomy" id="153920"/>
    <lineage>
        <taxon>Eukaryota</taxon>
        <taxon>Fungi</taxon>
        <taxon>Dikarya</taxon>
        <taxon>Basidiomycota</taxon>
        <taxon>Agaricomycotina</taxon>
        <taxon>Agaricomycetes</taxon>
        <taxon>Agaricomycetidae</taxon>
        <taxon>Agaricales</taxon>
        <taxon>Marasmiineae</taxon>
        <taxon>Omphalotaceae</taxon>
        <taxon>Lentinula</taxon>
    </lineage>
</organism>
<dbReference type="SMART" id="SM00389">
    <property type="entry name" value="HOX"/>
    <property type="match status" value="1"/>
</dbReference>
<dbReference type="PROSITE" id="PS50071">
    <property type="entry name" value="HOMEOBOX_2"/>
    <property type="match status" value="1"/>
</dbReference>
<comment type="subcellular location">
    <subcellularLocation>
        <location evidence="1 2">Nucleus</location>
    </subcellularLocation>
</comment>
<protein>
    <recommendedName>
        <fullName evidence="4">Homeobox domain-containing protein</fullName>
    </recommendedName>
</protein>
<dbReference type="EMBL" id="JAOTPV010000005">
    <property type="protein sequence ID" value="KAJ4482287.1"/>
    <property type="molecule type" value="Genomic_DNA"/>
</dbReference>
<accession>A0A9W9DR12</accession>
<feature type="domain" description="Homeobox" evidence="4">
    <location>
        <begin position="6"/>
        <end position="67"/>
    </location>
</feature>
<dbReference type="Pfam" id="PF00046">
    <property type="entry name" value="Homeodomain"/>
    <property type="match status" value="1"/>
</dbReference>
<evidence type="ECO:0000313" key="5">
    <source>
        <dbReference type="EMBL" id="KAJ4482287.1"/>
    </source>
</evidence>
<feature type="compositionally biased region" description="Polar residues" evidence="3">
    <location>
        <begin position="132"/>
        <end position="144"/>
    </location>
</feature>
<dbReference type="OrthoDB" id="3048971at2759"/>
<evidence type="ECO:0000256" key="1">
    <source>
        <dbReference type="PROSITE-ProRule" id="PRU00108"/>
    </source>
</evidence>
<comment type="caution">
    <text evidence="5">The sequence shown here is derived from an EMBL/GenBank/DDBJ whole genome shotgun (WGS) entry which is preliminary data.</text>
</comment>
<gene>
    <name evidence="5" type="ORF">J3R30DRAFT_3699719</name>
</gene>
<evidence type="ECO:0000313" key="6">
    <source>
        <dbReference type="Proteomes" id="UP001150266"/>
    </source>
</evidence>
<feature type="region of interest" description="Disordered" evidence="3">
    <location>
        <begin position="63"/>
        <end position="107"/>
    </location>
</feature>
<keyword evidence="1 2" id="KW-0238">DNA-binding</keyword>
<dbReference type="InterPro" id="IPR001356">
    <property type="entry name" value="HD"/>
</dbReference>
<dbReference type="SUPFAM" id="SSF46689">
    <property type="entry name" value="Homeodomain-like"/>
    <property type="match status" value="1"/>
</dbReference>
<evidence type="ECO:0000259" key="4">
    <source>
        <dbReference type="PROSITE" id="PS50071"/>
    </source>
</evidence>
<dbReference type="AlphaFoldDB" id="A0A9W9DR12"/>
<evidence type="ECO:0000256" key="2">
    <source>
        <dbReference type="RuleBase" id="RU000682"/>
    </source>
</evidence>
<dbReference type="GO" id="GO:0003677">
    <property type="term" value="F:DNA binding"/>
    <property type="evidence" value="ECO:0007669"/>
    <property type="project" value="UniProtKB-UniRule"/>
</dbReference>
<dbReference type="CDD" id="cd00086">
    <property type="entry name" value="homeodomain"/>
    <property type="match status" value="1"/>
</dbReference>